<dbReference type="Proteomes" id="UP000194885">
    <property type="component" value="Unassembled WGS sequence"/>
</dbReference>
<dbReference type="EMBL" id="NGKW01000001">
    <property type="protein sequence ID" value="OTN95696.1"/>
    <property type="molecule type" value="Genomic_DNA"/>
</dbReference>
<proteinExistence type="predicted"/>
<evidence type="ECO:0000313" key="3">
    <source>
        <dbReference type="Proteomes" id="UP000194885"/>
    </source>
</evidence>
<dbReference type="InterPro" id="IPR013783">
    <property type="entry name" value="Ig-like_fold"/>
</dbReference>
<comment type="caution">
    <text evidence="2">The sequence shown here is derived from an EMBL/GenBank/DDBJ whole genome shotgun (WGS) entry which is preliminary data.</text>
</comment>
<protein>
    <recommendedName>
        <fullName evidence="1">SpaA-like prealbumin fold domain-containing protein</fullName>
    </recommendedName>
</protein>
<evidence type="ECO:0000259" key="1">
    <source>
        <dbReference type="Pfam" id="PF17802"/>
    </source>
</evidence>
<dbReference type="InterPro" id="IPR041033">
    <property type="entry name" value="SpaA_PFL_dom_1"/>
</dbReference>
<dbReference type="AlphaFoldDB" id="A0A242BJZ1"/>
<reference evidence="2 3" key="1">
    <citation type="submission" date="2017-05" db="EMBL/GenBank/DDBJ databases">
        <title>The Genome Sequence of Enterococcus faecium 7H8_DIV0219.</title>
        <authorList>
            <consortium name="The Broad Institute Genomics Platform"/>
            <consortium name="The Broad Institute Genomic Center for Infectious Diseases"/>
            <person name="Earl A."/>
            <person name="Manson A."/>
            <person name="Schwartman J."/>
            <person name="Gilmore M."/>
            <person name="Abouelleil A."/>
            <person name="Cao P."/>
            <person name="Chapman S."/>
            <person name="Cusick C."/>
            <person name="Shea T."/>
            <person name="Young S."/>
            <person name="Neafsey D."/>
            <person name="Nusbaum C."/>
            <person name="Birren B."/>
        </authorList>
    </citation>
    <scope>NUCLEOTIDE SEQUENCE [LARGE SCALE GENOMIC DNA]</scope>
    <source>
        <strain evidence="2 3">7H8_DIV0219</strain>
    </source>
</reference>
<feature type="domain" description="SpaA-like prealbumin fold" evidence="1">
    <location>
        <begin position="206"/>
        <end position="253"/>
    </location>
</feature>
<accession>A0A242BJZ1</accession>
<feature type="non-terminal residue" evidence="2">
    <location>
        <position position="253"/>
    </location>
</feature>
<name>A0A242BJZ1_ENTFC</name>
<evidence type="ECO:0000313" key="2">
    <source>
        <dbReference type="EMBL" id="OTN95696.1"/>
    </source>
</evidence>
<gene>
    <name evidence="2" type="ORF">A5810_000001</name>
</gene>
<dbReference type="Gene3D" id="2.60.40.10">
    <property type="entry name" value="Immunoglobulins"/>
    <property type="match status" value="1"/>
</dbReference>
<dbReference type="Pfam" id="PF17802">
    <property type="entry name" value="SpaA"/>
    <property type="match status" value="1"/>
</dbReference>
<sequence>MFSVNGQTAFCIQPGVDFNGNGQVHSTQALNSYLKDGAKRHKITLISYFGYINNPDKSKEQYFTTQLMIGEVLGRQVTWTYNGLNYNTRKAAINKLVKDFNNKASFNNQTKTVKVGETIKVNDTTGFLSRVKEINAPKGVNAKIQGNQLVITVTKDVSEKVQIKLNQIKVAGAPMVYKKPGSQTIGVLNPIEPGRSVLNLNVLKQGNLEILKIDADTKEPLANAEIKVTIAGKSQTVKTDKNGKATIKNLTHG</sequence>
<organism evidence="2 3">
    <name type="scientific">Enterococcus faecium</name>
    <name type="common">Streptococcus faecium</name>
    <dbReference type="NCBI Taxonomy" id="1352"/>
    <lineage>
        <taxon>Bacteria</taxon>
        <taxon>Bacillati</taxon>
        <taxon>Bacillota</taxon>
        <taxon>Bacilli</taxon>
        <taxon>Lactobacillales</taxon>
        <taxon>Enterococcaceae</taxon>
        <taxon>Enterococcus</taxon>
    </lineage>
</organism>